<dbReference type="GO" id="GO:0071555">
    <property type="term" value="P:cell wall organization"/>
    <property type="evidence" value="ECO:0007669"/>
    <property type="project" value="TreeGrafter"/>
</dbReference>
<evidence type="ECO:0000256" key="2">
    <source>
        <dbReference type="ARBA" id="ARBA00007171"/>
    </source>
</evidence>
<comment type="caution">
    <text evidence="6">The sequence shown here is derived from an EMBL/GenBank/DDBJ whole genome shotgun (WGS) entry which is preliminary data.</text>
</comment>
<organism evidence="6 7">
    <name type="scientific">Candidatus Carbonibacillus altaicus</name>
    <dbReference type="NCBI Taxonomy" id="2163959"/>
    <lineage>
        <taxon>Bacteria</taxon>
        <taxon>Bacillati</taxon>
        <taxon>Bacillota</taxon>
        <taxon>Bacilli</taxon>
        <taxon>Bacillales</taxon>
        <taxon>Candidatus Carbonibacillus</taxon>
    </lineage>
</organism>
<keyword evidence="3 4" id="KW-0472">Membrane</keyword>
<dbReference type="SUPFAM" id="SSF56519">
    <property type="entry name" value="Penicillin binding protein dimerisation domain"/>
    <property type="match status" value="1"/>
</dbReference>
<evidence type="ECO:0000259" key="5">
    <source>
        <dbReference type="PROSITE" id="PS51178"/>
    </source>
</evidence>
<dbReference type="InterPro" id="IPR050515">
    <property type="entry name" value="Beta-lactam/transpept"/>
</dbReference>
<dbReference type="PANTHER" id="PTHR30627">
    <property type="entry name" value="PEPTIDOGLYCAN D,D-TRANSPEPTIDASE"/>
    <property type="match status" value="1"/>
</dbReference>
<dbReference type="GO" id="GO:0008658">
    <property type="term" value="F:penicillin binding"/>
    <property type="evidence" value="ECO:0007669"/>
    <property type="project" value="InterPro"/>
</dbReference>
<evidence type="ECO:0000256" key="3">
    <source>
        <dbReference type="ARBA" id="ARBA00023136"/>
    </source>
</evidence>
<name>A0A2R6Y358_9BACL</name>
<dbReference type="GO" id="GO:0005886">
    <property type="term" value="C:plasma membrane"/>
    <property type="evidence" value="ECO:0007669"/>
    <property type="project" value="TreeGrafter"/>
</dbReference>
<dbReference type="NCBIfam" id="TIGR02214">
    <property type="entry name" value="spoVD_pbp"/>
    <property type="match status" value="1"/>
</dbReference>
<sequence length="639" mass="71062">MGVSSLLFKRRIVFLLLFTLIGLLVLWVRLFYVQIIQGDWLLLKAEDLWSRDVPFEAKRGRILDRNGVVLVDNESTPSILAVPVQIEDVKQTVHLLAPVLNMAPGKLERLITKRELIVRIHPEGRKMDEEKAEAVRALALPGIYVAEDYRRFYPYGTLAAHVLGFTGVDNQGLTGLELSYDDDLKGKRGAVSFYADARGRKMPDQPSRFIPPIDGDDLVTTLDVNIQMILEREMEDAWSTYQPKSIIGVVMDPRNGEVLAMASYPTYDPAHYQDYSQEVYNRNQPIWRMYEPGSTFKIITLATALKENKVDLYNEHFFDPGYIMVAGAKIRCWKPGGHGDQTFLQVVENSCNPGFVELGQRIGKEKLMASIRDFGFGQKTGIDLKGEATGLLFRDERMGPVELATTAFGQGVSVTPIQQVAAVSAAINGGAYFTPHLGKSIVDPKNGERKELFTAMPKRQVIDENVSEQVRKALEAVVANGTGYRAYVDGFRVGGKTGTAQKVGPDGRYLSNEYIVSFIGFAPADDPKIVVYLAVDHPQGIQFGGVVAAPIVGRIIEETMHYLKVPPREDGLPKTKYIYPERPPEVVPDLVGKTIDDIRRMYYALPLDVVGEGRIVIDQSPKPGSKIETGQAVRIYLGP</sequence>
<proteinExistence type="inferred from homology"/>
<dbReference type="InterPro" id="IPR005311">
    <property type="entry name" value="PBP_dimer"/>
</dbReference>
<gene>
    <name evidence="6" type="ORF">BSOLF_2260</name>
</gene>
<feature type="domain" description="PASTA" evidence="5">
    <location>
        <begin position="582"/>
        <end position="639"/>
    </location>
</feature>
<evidence type="ECO:0000313" key="7">
    <source>
        <dbReference type="Proteomes" id="UP000244338"/>
    </source>
</evidence>
<dbReference type="InterPro" id="IPR012338">
    <property type="entry name" value="Beta-lactam/transpept-like"/>
</dbReference>
<reference evidence="7" key="1">
    <citation type="journal article" date="2018" name="Sci. Rep.">
        <title>Lignite coal burning seam in the remote Altai Mountains harbors a hydrogen-driven thermophilic microbial community.</title>
        <authorList>
            <person name="Kadnikov V.V."/>
            <person name="Mardanov A.V."/>
            <person name="Ivasenko D.A."/>
            <person name="Antsiferov D.V."/>
            <person name="Beletsky A.V."/>
            <person name="Karnachuk O.V."/>
            <person name="Ravin N.V."/>
        </authorList>
    </citation>
    <scope>NUCLEOTIDE SEQUENCE [LARGE SCALE GENOMIC DNA]</scope>
</reference>
<dbReference type="InterPro" id="IPR005543">
    <property type="entry name" value="PASTA_dom"/>
</dbReference>
<comment type="subcellular location">
    <subcellularLocation>
        <location evidence="1">Membrane</location>
    </subcellularLocation>
</comment>
<evidence type="ECO:0000256" key="1">
    <source>
        <dbReference type="ARBA" id="ARBA00004370"/>
    </source>
</evidence>
<dbReference type="Pfam" id="PF03717">
    <property type="entry name" value="PBP_dimer"/>
    <property type="match status" value="1"/>
</dbReference>
<evidence type="ECO:0000313" key="6">
    <source>
        <dbReference type="EMBL" id="PTQ57109.1"/>
    </source>
</evidence>
<dbReference type="Pfam" id="PF00905">
    <property type="entry name" value="Transpeptidase"/>
    <property type="match status" value="1"/>
</dbReference>
<keyword evidence="4" id="KW-1133">Transmembrane helix</keyword>
<dbReference type="InterPro" id="IPR036138">
    <property type="entry name" value="PBP_dimer_sf"/>
</dbReference>
<dbReference type="Pfam" id="PF03793">
    <property type="entry name" value="PASTA"/>
    <property type="match status" value="1"/>
</dbReference>
<dbReference type="GO" id="GO:0051301">
    <property type="term" value="P:cell division"/>
    <property type="evidence" value="ECO:0007669"/>
    <property type="project" value="UniProtKB-KW"/>
</dbReference>
<dbReference type="AlphaFoldDB" id="A0A2R6Y358"/>
<dbReference type="PROSITE" id="PS51178">
    <property type="entry name" value="PASTA"/>
    <property type="match status" value="1"/>
</dbReference>
<dbReference type="SUPFAM" id="SSF56601">
    <property type="entry name" value="beta-lactamase/transpeptidase-like"/>
    <property type="match status" value="1"/>
</dbReference>
<dbReference type="InterPro" id="IPR001460">
    <property type="entry name" value="PCN-bd_Tpept"/>
</dbReference>
<dbReference type="EMBL" id="PEBX01000013">
    <property type="protein sequence ID" value="PTQ57109.1"/>
    <property type="molecule type" value="Genomic_DNA"/>
</dbReference>
<accession>A0A2R6Y358</accession>
<dbReference type="Gene3D" id="3.90.1310.10">
    <property type="entry name" value="Penicillin-binding protein 2a (Domain 2)"/>
    <property type="match status" value="1"/>
</dbReference>
<dbReference type="SMART" id="SM00740">
    <property type="entry name" value="PASTA"/>
    <property type="match status" value="1"/>
</dbReference>
<dbReference type="Gene3D" id="3.40.710.10">
    <property type="entry name" value="DD-peptidase/beta-lactamase superfamily"/>
    <property type="match status" value="1"/>
</dbReference>
<dbReference type="SUPFAM" id="SSF54184">
    <property type="entry name" value="Penicillin-binding protein 2x (pbp-2x), c-terminal domain"/>
    <property type="match status" value="1"/>
</dbReference>
<dbReference type="InterPro" id="IPR011927">
    <property type="entry name" value="SpoVD_pbp"/>
</dbReference>
<keyword evidence="4" id="KW-0812">Transmembrane</keyword>
<dbReference type="PANTHER" id="PTHR30627:SF1">
    <property type="entry name" value="PEPTIDOGLYCAN D,D-TRANSPEPTIDASE FTSI"/>
    <property type="match status" value="1"/>
</dbReference>
<feature type="transmembrane region" description="Helical" evidence="4">
    <location>
        <begin position="12"/>
        <end position="32"/>
    </location>
</feature>
<dbReference type="Proteomes" id="UP000244338">
    <property type="component" value="Unassembled WGS sequence"/>
</dbReference>
<comment type="similarity">
    <text evidence="2">Belongs to the transpeptidase family.</text>
</comment>
<evidence type="ECO:0000256" key="4">
    <source>
        <dbReference type="SAM" id="Phobius"/>
    </source>
</evidence>
<keyword evidence="6" id="KW-0131">Cell cycle</keyword>
<protein>
    <submittedName>
        <fullName evidence="6">Cell division protein FtsI [Peptidoglycan synthetase]</fullName>
    </submittedName>
</protein>
<dbReference type="Gene3D" id="3.30.450.330">
    <property type="match status" value="1"/>
</dbReference>
<keyword evidence="6" id="KW-0132">Cell division</keyword>